<dbReference type="SMR" id="A0A084A8K6"/>
<dbReference type="AlphaFoldDB" id="A0A084A8K6"/>
<dbReference type="Pfam" id="PF00881">
    <property type="entry name" value="Nitroreductase"/>
    <property type="match status" value="1"/>
</dbReference>
<evidence type="ECO:0000313" key="5">
    <source>
        <dbReference type="EMBL" id="KEY61635.1"/>
    </source>
</evidence>
<dbReference type="GO" id="GO:0034599">
    <property type="term" value="P:cellular response to oxidative stress"/>
    <property type="evidence" value="ECO:0007669"/>
    <property type="project" value="InterPro"/>
</dbReference>
<feature type="domain" description="Nitroreductase" evidence="4">
    <location>
        <begin position="8"/>
        <end position="180"/>
    </location>
</feature>
<sequence>MSFIKSLENRRTIYALGRNVQDEAKVIETIKEAVRFSPTAFNSQTGRLLILTGDAQDKLWDEIVAPELKAAMEAQGVPESAWDNTRAKLDGFKAAFGTILFFEDQAVVKNLQEQFALYADNFPVWSEQGSGIISVNVWTALAELGLGANLQHYNPLIDEAVAKEWNLPESWKLRGQLVFGSIEAPAGEKTFMDDSDRFIVAK</sequence>
<accession>A0A084A8K6</accession>
<dbReference type="PANTHER" id="PTHR43035">
    <property type="entry name" value="FATTY ACID REPRESSION MUTANT PROTEIN 2-RELATED"/>
    <property type="match status" value="1"/>
</dbReference>
<evidence type="ECO:0000256" key="1">
    <source>
        <dbReference type="ARBA" id="ARBA00004496"/>
    </source>
</evidence>
<dbReference type="GO" id="GO:0005737">
    <property type="term" value="C:cytoplasm"/>
    <property type="evidence" value="ECO:0007669"/>
    <property type="project" value="UniProtKB-SubCell"/>
</dbReference>
<organism evidence="5 6">
    <name type="scientific">Lactococcus cremoris subsp. cremoris GE214</name>
    <dbReference type="NCBI Taxonomy" id="1415168"/>
    <lineage>
        <taxon>Bacteria</taxon>
        <taxon>Bacillati</taxon>
        <taxon>Bacillota</taxon>
        <taxon>Bacilli</taxon>
        <taxon>Lactobacillales</taxon>
        <taxon>Streptococcaceae</taxon>
        <taxon>Lactococcus</taxon>
        <taxon>Lactococcus cremoris subsp. cremoris</taxon>
    </lineage>
</organism>
<dbReference type="PATRIC" id="fig|1415168.3.peg.2328"/>
<dbReference type="Gene3D" id="3.40.109.10">
    <property type="entry name" value="NADH Oxidase"/>
    <property type="match status" value="1"/>
</dbReference>
<keyword evidence="2" id="KW-0963">Cytoplasm</keyword>
<dbReference type="PANTHER" id="PTHR43035:SF1">
    <property type="entry name" value="FATTY ACID REPRESSION MUTANT PROTEIN 2-RELATED"/>
    <property type="match status" value="1"/>
</dbReference>
<comment type="caution">
    <text evidence="5">The sequence shown here is derived from an EMBL/GenBank/DDBJ whole genome shotgun (WGS) entry which is preliminary data.</text>
</comment>
<evidence type="ECO:0000256" key="2">
    <source>
        <dbReference type="ARBA" id="ARBA00022490"/>
    </source>
</evidence>
<proteinExistence type="predicted"/>
<dbReference type="SUPFAM" id="SSF55469">
    <property type="entry name" value="FMN-dependent nitroreductase-like"/>
    <property type="match status" value="1"/>
</dbReference>
<dbReference type="RefSeq" id="WP_011835872.1">
    <property type="nucleotide sequence ID" value="NZ_AZSI01000148.1"/>
</dbReference>
<evidence type="ECO:0000313" key="6">
    <source>
        <dbReference type="Proteomes" id="UP000028401"/>
    </source>
</evidence>
<keyword evidence="3" id="KW-0560">Oxidoreductase</keyword>
<dbReference type="FunFam" id="3.40.109.10:FF:000001">
    <property type="entry name" value="Nitroreductase family"/>
    <property type="match status" value="1"/>
</dbReference>
<dbReference type="GO" id="GO:0016491">
    <property type="term" value="F:oxidoreductase activity"/>
    <property type="evidence" value="ECO:0007669"/>
    <property type="project" value="UniProtKB-KW"/>
</dbReference>
<comment type="subcellular location">
    <subcellularLocation>
        <location evidence="1">Cytoplasm</location>
    </subcellularLocation>
</comment>
<evidence type="ECO:0000256" key="3">
    <source>
        <dbReference type="ARBA" id="ARBA00023002"/>
    </source>
</evidence>
<dbReference type="Proteomes" id="UP000028401">
    <property type="component" value="Unassembled WGS sequence"/>
</dbReference>
<gene>
    <name evidence="5" type="ORF">U725_02266</name>
</gene>
<protein>
    <submittedName>
        <fullName evidence="5">Putative nitroreductase</fullName>
    </submittedName>
</protein>
<dbReference type="InterPro" id="IPR029479">
    <property type="entry name" value="Nitroreductase"/>
</dbReference>
<dbReference type="InterPro" id="IPR033877">
    <property type="entry name" value="Frm2/Hbn1"/>
</dbReference>
<reference evidence="5 6" key="1">
    <citation type="submission" date="2014-06" db="EMBL/GenBank/DDBJ databases">
        <title>Draft genome sequence of the putrescine producing strain Lactococcus lactis subsp cremoris GE214.</title>
        <authorList>
            <person name="Ladero V."/>
            <person name="Linares D.M."/>
            <person name="del Rio B."/>
            <person name="Mayo B."/>
            <person name="Martin M.C."/>
            <person name="Fernandez M."/>
            <person name="Alvarez M.A."/>
        </authorList>
    </citation>
    <scope>NUCLEOTIDE SEQUENCE [LARGE SCALE GENOMIC DNA]</scope>
    <source>
        <strain evidence="5 6">GE214</strain>
    </source>
</reference>
<dbReference type="CDD" id="cd02140">
    <property type="entry name" value="Frm2-like"/>
    <property type="match status" value="1"/>
</dbReference>
<dbReference type="InterPro" id="IPR000415">
    <property type="entry name" value="Nitroreductase-like"/>
</dbReference>
<evidence type="ECO:0000259" key="4">
    <source>
        <dbReference type="Pfam" id="PF00881"/>
    </source>
</evidence>
<dbReference type="EMBL" id="AZSI01000148">
    <property type="protein sequence ID" value="KEY61635.1"/>
    <property type="molecule type" value="Genomic_DNA"/>
</dbReference>
<name>A0A084A8K6_LACLC</name>